<comment type="caution">
    <text evidence="2">The sequence shown here is derived from an EMBL/GenBank/DDBJ whole genome shotgun (WGS) entry which is preliminary data.</text>
</comment>
<reference evidence="2 3" key="1">
    <citation type="journal article" date="2023" name="Nucleic Acids Res.">
        <title>The hologenome of Daphnia magna reveals possible DNA methylation and microbiome-mediated evolution of the host genome.</title>
        <authorList>
            <person name="Chaturvedi A."/>
            <person name="Li X."/>
            <person name="Dhandapani V."/>
            <person name="Marshall H."/>
            <person name="Kissane S."/>
            <person name="Cuenca-Cambronero M."/>
            <person name="Asole G."/>
            <person name="Calvet F."/>
            <person name="Ruiz-Romero M."/>
            <person name="Marangio P."/>
            <person name="Guigo R."/>
            <person name="Rago D."/>
            <person name="Mirbahai L."/>
            <person name="Eastwood N."/>
            <person name="Colbourne J.K."/>
            <person name="Zhou J."/>
            <person name="Mallon E."/>
            <person name="Orsini L."/>
        </authorList>
    </citation>
    <scope>NUCLEOTIDE SEQUENCE [LARGE SCALE GENOMIC DNA]</scope>
    <source>
        <strain evidence="2">LRV0_1</strain>
    </source>
</reference>
<evidence type="ECO:0000313" key="3">
    <source>
        <dbReference type="Proteomes" id="UP001234178"/>
    </source>
</evidence>
<proteinExistence type="predicted"/>
<feature type="region of interest" description="Disordered" evidence="1">
    <location>
        <begin position="1"/>
        <end position="23"/>
    </location>
</feature>
<organism evidence="2 3">
    <name type="scientific">Daphnia magna</name>
    <dbReference type="NCBI Taxonomy" id="35525"/>
    <lineage>
        <taxon>Eukaryota</taxon>
        <taxon>Metazoa</taxon>
        <taxon>Ecdysozoa</taxon>
        <taxon>Arthropoda</taxon>
        <taxon>Crustacea</taxon>
        <taxon>Branchiopoda</taxon>
        <taxon>Diplostraca</taxon>
        <taxon>Cladocera</taxon>
        <taxon>Anomopoda</taxon>
        <taxon>Daphniidae</taxon>
        <taxon>Daphnia</taxon>
    </lineage>
</organism>
<evidence type="ECO:0000256" key="1">
    <source>
        <dbReference type="SAM" id="MobiDB-lite"/>
    </source>
</evidence>
<accession>A0ABR0AB78</accession>
<dbReference type="Proteomes" id="UP001234178">
    <property type="component" value="Unassembled WGS sequence"/>
</dbReference>
<protein>
    <submittedName>
        <fullName evidence="2">Uncharacterized protein</fullName>
    </submittedName>
</protein>
<name>A0ABR0AB78_9CRUS</name>
<dbReference type="EMBL" id="JAOYFB010000037">
    <property type="protein sequence ID" value="KAK4022391.1"/>
    <property type="molecule type" value="Genomic_DNA"/>
</dbReference>
<feature type="compositionally biased region" description="Polar residues" evidence="1">
    <location>
        <begin position="9"/>
        <end position="23"/>
    </location>
</feature>
<gene>
    <name evidence="2" type="ORF">OUZ56_007860</name>
</gene>
<sequence>MPEEEINNMAASGTENLTQPEGKNINLTTIRGKEKMNKKNHNHFNATKTKHGLVTGCLFLFINIVV</sequence>
<keyword evidence="3" id="KW-1185">Reference proteome</keyword>
<evidence type="ECO:0000313" key="2">
    <source>
        <dbReference type="EMBL" id="KAK4022391.1"/>
    </source>
</evidence>